<evidence type="ECO:0000256" key="1">
    <source>
        <dbReference type="SAM" id="MobiDB-lite"/>
    </source>
</evidence>
<dbReference type="AlphaFoldDB" id="A0A804UBX6"/>
<dbReference type="EnsemblPlants" id="Zm00001eb289910_T001">
    <property type="protein sequence ID" value="Zm00001eb289910_P001"/>
    <property type="gene ID" value="Zm00001eb289910"/>
</dbReference>
<evidence type="ECO:0000313" key="3">
    <source>
        <dbReference type="Proteomes" id="UP000007305"/>
    </source>
</evidence>
<dbReference type="Gramene" id="Zm00001eb289910_T001">
    <property type="protein sequence ID" value="Zm00001eb289910_P001"/>
    <property type="gene ID" value="Zm00001eb289910"/>
</dbReference>
<feature type="compositionally biased region" description="Basic and acidic residues" evidence="1">
    <location>
        <begin position="124"/>
        <end position="138"/>
    </location>
</feature>
<dbReference type="InParanoid" id="A0A804UBX6"/>
<reference evidence="2" key="2">
    <citation type="submission" date="2019-07" db="EMBL/GenBank/DDBJ databases">
        <authorList>
            <person name="Seetharam A."/>
            <person name="Woodhouse M."/>
            <person name="Cannon E."/>
        </authorList>
    </citation>
    <scope>NUCLEOTIDE SEQUENCE [LARGE SCALE GENOMIC DNA]</scope>
    <source>
        <strain evidence="2">cv. B73</strain>
    </source>
</reference>
<feature type="region of interest" description="Disordered" evidence="1">
    <location>
        <begin position="52"/>
        <end position="73"/>
    </location>
</feature>
<evidence type="ECO:0000313" key="2">
    <source>
        <dbReference type="EnsemblPlants" id="Zm00001eb289910_P001"/>
    </source>
</evidence>
<dbReference type="Proteomes" id="UP000007305">
    <property type="component" value="Chromosome 6"/>
</dbReference>
<sequence length="138" mass="16046">MMKEVIDEELVLWNVTRFEMTYVEQVIFLYTEAHVAYKYSFRLRIPPASKQASTWPLNQRGAHTHTANEAPRRQEGMEYCYQYNSVSNAEKEKRPPLRRGGVKLQIVKTLSNLVVAPSNGSDSKQADRNSFTRERSYN</sequence>
<name>A0A804UBX6_MAIZE</name>
<keyword evidence="3" id="KW-1185">Reference proteome</keyword>
<reference evidence="3" key="1">
    <citation type="journal article" date="2009" name="Science">
        <title>The B73 maize genome: complexity, diversity, and dynamics.</title>
        <authorList>
            <person name="Schnable P.S."/>
            <person name="Ware D."/>
            <person name="Fulton R.S."/>
            <person name="Stein J.C."/>
            <person name="Wei F."/>
            <person name="Pasternak S."/>
            <person name="Liang C."/>
            <person name="Zhang J."/>
            <person name="Fulton L."/>
            <person name="Graves T.A."/>
            <person name="Minx P."/>
            <person name="Reily A.D."/>
            <person name="Courtney L."/>
            <person name="Kruchowski S.S."/>
            <person name="Tomlinson C."/>
            <person name="Strong C."/>
            <person name="Delehaunty K."/>
            <person name="Fronick C."/>
            <person name="Courtney B."/>
            <person name="Rock S.M."/>
            <person name="Belter E."/>
            <person name="Du F."/>
            <person name="Kim K."/>
            <person name="Abbott R.M."/>
            <person name="Cotton M."/>
            <person name="Levy A."/>
            <person name="Marchetto P."/>
            <person name="Ochoa K."/>
            <person name="Jackson S.M."/>
            <person name="Gillam B."/>
            <person name="Chen W."/>
            <person name="Yan L."/>
            <person name="Higginbotham J."/>
            <person name="Cardenas M."/>
            <person name="Waligorski J."/>
            <person name="Applebaum E."/>
            <person name="Phelps L."/>
            <person name="Falcone J."/>
            <person name="Kanchi K."/>
            <person name="Thane T."/>
            <person name="Scimone A."/>
            <person name="Thane N."/>
            <person name="Henke J."/>
            <person name="Wang T."/>
            <person name="Ruppert J."/>
            <person name="Shah N."/>
            <person name="Rotter K."/>
            <person name="Hodges J."/>
            <person name="Ingenthron E."/>
            <person name="Cordes M."/>
            <person name="Kohlberg S."/>
            <person name="Sgro J."/>
            <person name="Delgado B."/>
            <person name="Mead K."/>
            <person name="Chinwalla A."/>
            <person name="Leonard S."/>
            <person name="Crouse K."/>
            <person name="Collura K."/>
            <person name="Kudrna D."/>
            <person name="Currie J."/>
            <person name="He R."/>
            <person name="Angelova A."/>
            <person name="Rajasekar S."/>
            <person name="Mueller T."/>
            <person name="Lomeli R."/>
            <person name="Scara G."/>
            <person name="Ko A."/>
            <person name="Delaney K."/>
            <person name="Wissotski M."/>
            <person name="Lopez G."/>
            <person name="Campos D."/>
            <person name="Braidotti M."/>
            <person name="Ashley E."/>
            <person name="Golser W."/>
            <person name="Kim H."/>
            <person name="Lee S."/>
            <person name="Lin J."/>
            <person name="Dujmic Z."/>
            <person name="Kim W."/>
            <person name="Talag J."/>
            <person name="Zuccolo A."/>
            <person name="Fan C."/>
            <person name="Sebastian A."/>
            <person name="Kramer M."/>
            <person name="Spiegel L."/>
            <person name="Nascimento L."/>
            <person name="Zutavern T."/>
            <person name="Miller B."/>
            <person name="Ambroise C."/>
            <person name="Muller S."/>
            <person name="Spooner W."/>
            <person name="Narechania A."/>
            <person name="Ren L."/>
            <person name="Wei S."/>
            <person name="Kumari S."/>
            <person name="Faga B."/>
            <person name="Levy M.J."/>
            <person name="McMahan L."/>
            <person name="Van Buren P."/>
            <person name="Vaughn M.W."/>
            <person name="Ying K."/>
            <person name="Yeh C.-T."/>
            <person name="Emrich S.J."/>
            <person name="Jia Y."/>
            <person name="Kalyanaraman A."/>
            <person name="Hsia A.-P."/>
            <person name="Barbazuk W.B."/>
            <person name="Baucom R.S."/>
            <person name="Brutnell T.P."/>
            <person name="Carpita N.C."/>
            <person name="Chaparro C."/>
            <person name="Chia J.-M."/>
            <person name="Deragon J.-M."/>
            <person name="Estill J.C."/>
            <person name="Fu Y."/>
            <person name="Jeddeloh J.A."/>
            <person name="Han Y."/>
            <person name="Lee H."/>
            <person name="Li P."/>
            <person name="Lisch D.R."/>
            <person name="Liu S."/>
            <person name="Liu Z."/>
            <person name="Nagel D.H."/>
            <person name="McCann M.C."/>
            <person name="SanMiguel P."/>
            <person name="Myers A.M."/>
            <person name="Nettleton D."/>
            <person name="Nguyen J."/>
            <person name="Penning B.W."/>
            <person name="Ponnala L."/>
            <person name="Schneider K.L."/>
            <person name="Schwartz D.C."/>
            <person name="Sharma A."/>
            <person name="Soderlund C."/>
            <person name="Springer N.M."/>
            <person name="Sun Q."/>
            <person name="Wang H."/>
            <person name="Waterman M."/>
            <person name="Westerman R."/>
            <person name="Wolfgruber T.K."/>
            <person name="Yang L."/>
            <person name="Yu Y."/>
            <person name="Zhang L."/>
            <person name="Zhou S."/>
            <person name="Zhu Q."/>
            <person name="Bennetzen J.L."/>
            <person name="Dawe R.K."/>
            <person name="Jiang J."/>
            <person name="Jiang N."/>
            <person name="Presting G.G."/>
            <person name="Wessler S.R."/>
            <person name="Aluru S."/>
            <person name="Martienssen R.A."/>
            <person name="Clifton S.W."/>
            <person name="McCombie W.R."/>
            <person name="Wing R.A."/>
            <person name="Wilson R.K."/>
        </authorList>
    </citation>
    <scope>NUCLEOTIDE SEQUENCE [LARGE SCALE GENOMIC DNA]</scope>
    <source>
        <strain evidence="3">cv. B73</strain>
    </source>
</reference>
<accession>A0A804UBX6</accession>
<reference evidence="2" key="3">
    <citation type="submission" date="2021-05" db="UniProtKB">
        <authorList>
            <consortium name="EnsemblPlants"/>
        </authorList>
    </citation>
    <scope>IDENTIFICATION</scope>
    <source>
        <strain evidence="2">cv. B73</strain>
    </source>
</reference>
<proteinExistence type="predicted"/>
<feature type="region of interest" description="Disordered" evidence="1">
    <location>
        <begin position="117"/>
        <end position="138"/>
    </location>
</feature>
<protein>
    <submittedName>
        <fullName evidence="2">Uncharacterized protein</fullName>
    </submittedName>
</protein>
<organism evidence="2 3">
    <name type="scientific">Zea mays</name>
    <name type="common">Maize</name>
    <dbReference type="NCBI Taxonomy" id="4577"/>
    <lineage>
        <taxon>Eukaryota</taxon>
        <taxon>Viridiplantae</taxon>
        <taxon>Streptophyta</taxon>
        <taxon>Embryophyta</taxon>
        <taxon>Tracheophyta</taxon>
        <taxon>Spermatophyta</taxon>
        <taxon>Magnoliopsida</taxon>
        <taxon>Liliopsida</taxon>
        <taxon>Poales</taxon>
        <taxon>Poaceae</taxon>
        <taxon>PACMAD clade</taxon>
        <taxon>Panicoideae</taxon>
        <taxon>Andropogonodae</taxon>
        <taxon>Andropogoneae</taxon>
        <taxon>Tripsacinae</taxon>
        <taxon>Zea</taxon>
    </lineage>
</organism>